<evidence type="ECO:0000313" key="1">
    <source>
        <dbReference type="EMBL" id="KAK2101027.1"/>
    </source>
</evidence>
<dbReference type="EMBL" id="JASSZA010000010">
    <property type="protein sequence ID" value="KAK2101027.1"/>
    <property type="molecule type" value="Genomic_DNA"/>
</dbReference>
<gene>
    <name evidence="1" type="ORF">P7K49_022375</name>
</gene>
<keyword evidence="2" id="KW-1185">Reference proteome</keyword>
<proteinExistence type="predicted"/>
<organism evidence="1 2">
    <name type="scientific">Saguinus oedipus</name>
    <name type="common">Cotton-top tamarin</name>
    <name type="synonym">Oedipomidas oedipus</name>
    <dbReference type="NCBI Taxonomy" id="9490"/>
    <lineage>
        <taxon>Eukaryota</taxon>
        <taxon>Metazoa</taxon>
        <taxon>Chordata</taxon>
        <taxon>Craniata</taxon>
        <taxon>Vertebrata</taxon>
        <taxon>Euteleostomi</taxon>
        <taxon>Mammalia</taxon>
        <taxon>Eutheria</taxon>
        <taxon>Euarchontoglires</taxon>
        <taxon>Primates</taxon>
        <taxon>Haplorrhini</taxon>
        <taxon>Platyrrhini</taxon>
        <taxon>Cebidae</taxon>
        <taxon>Callitrichinae</taxon>
        <taxon>Saguinus</taxon>
    </lineage>
</organism>
<reference evidence="1 2" key="1">
    <citation type="submission" date="2023-05" db="EMBL/GenBank/DDBJ databases">
        <title>B98-5 Cell Line De Novo Hybrid Assembly: An Optical Mapping Approach.</title>
        <authorList>
            <person name="Kananen K."/>
            <person name="Auerbach J.A."/>
            <person name="Kautto E."/>
            <person name="Blachly J.S."/>
        </authorList>
    </citation>
    <scope>NUCLEOTIDE SEQUENCE [LARGE SCALE GENOMIC DNA]</scope>
    <source>
        <strain evidence="1">B95-8</strain>
        <tissue evidence="1">Cell line</tissue>
    </source>
</reference>
<sequence>MSPLCGSALLPTHSGPQAYRLYHSFLPDDSCPDLQLPPAMTRGDVPRIELASISAGLLRTNDNEAVNDLMLPYGSVACNLEELSLAWQVDGDCRATEKTQQAFPGQSPTCRAFFQDTCFSLGNCFWVV</sequence>
<evidence type="ECO:0000313" key="2">
    <source>
        <dbReference type="Proteomes" id="UP001266305"/>
    </source>
</evidence>
<dbReference type="Proteomes" id="UP001266305">
    <property type="component" value="Unassembled WGS sequence"/>
</dbReference>
<accession>A0ABQ9UVB0</accession>
<dbReference type="PANTHER" id="PTHR37860:SF2">
    <property type="entry name" value="VITELLOGENIN DOMAIN-CONTAINING PROTEIN"/>
    <property type="match status" value="1"/>
</dbReference>
<dbReference type="PANTHER" id="PTHR37860">
    <property type="entry name" value="AGAP008810-PA"/>
    <property type="match status" value="1"/>
</dbReference>
<name>A0ABQ9UVB0_SAGOE</name>
<comment type="caution">
    <text evidence="1">The sequence shown here is derived from an EMBL/GenBank/DDBJ whole genome shotgun (WGS) entry which is preliminary data.</text>
</comment>
<protein>
    <submittedName>
        <fullName evidence="1">Uncharacterized protein</fullName>
    </submittedName>
</protein>